<evidence type="ECO:0000313" key="4">
    <source>
        <dbReference type="Proteomes" id="UP000533017"/>
    </source>
</evidence>
<dbReference type="EMBL" id="JACBZA010000001">
    <property type="protein sequence ID" value="NYH87133.1"/>
    <property type="molecule type" value="Genomic_DNA"/>
</dbReference>
<proteinExistence type="predicted"/>
<sequence>MTPEEARGVVLAALRQTAPEVDVGKLDPDAPLRETVELDSLDFENFVVQLSEGAGRRIEEDDYPRLATMTECVRFLADGGDR</sequence>
<dbReference type="RefSeq" id="WP_092885952.1">
    <property type="nucleotide sequence ID" value="NZ_FOOI01000013.1"/>
</dbReference>
<dbReference type="AlphaFoldDB" id="A0A1I2XQF5"/>
<dbReference type="OrthoDB" id="9810922at2"/>
<dbReference type="Gene3D" id="1.10.1200.10">
    <property type="entry name" value="ACP-like"/>
    <property type="match status" value="1"/>
</dbReference>
<evidence type="ECO:0000313" key="3">
    <source>
        <dbReference type="Proteomes" id="UP000199052"/>
    </source>
</evidence>
<reference evidence="1 4" key="2">
    <citation type="submission" date="2020-07" db="EMBL/GenBank/DDBJ databases">
        <title>Sequencing the genomes of 1000 actinobacteria strains.</title>
        <authorList>
            <person name="Klenk H.-P."/>
        </authorList>
    </citation>
    <scope>NUCLEOTIDE SEQUENCE [LARGE SCALE GENOMIC DNA]</scope>
    <source>
        <strain evidence="1 4">DSM 45117</strain>
    </source>
</reference>
<evidence type="ECO:0000313" key="2">
    <source>
        <dbReference type="EMBL" id="SFH15724.1"/>
    </source>
</evidence>
<dbReference type="STRING" id="504797.SAMN05421678_11314"/>
<dbReference type="EMBL" id="FOOI01000013">
    <property type="protein sequence ID" value="SFH15724.1"/>
    <property type="molecule type" value="Genomic_DNA"/>
</dbReference>
<accession>A0A1I2XQF5</accession>
<dbReference type="SUPFAM" id="SSF47336">
    <property type="entry name" value="ACP-like"/>
    <property type="match status" value="1"/>
</dbReference>
<protein>
    <submittedName>
        <fullName evidence="2">Acyl carrier protein</fullName>
    </submittedName>
</protein>
<keyword evidence="4" id="KW-1185">Reference proteome</keyword>
<dbReference type="Proteomes" id="UP000533017">
    <property type="component" value="Unassembled WGS sequence"/>
</dbReference>
<dbReference type="Proteomes" id="UP000199052">
    <property type="component" value="Unassembled WGS sequence"/>
</dbReference>
<name>A0A1I2XQF5_9ACTN</name>
<gene>
    <name evidence="1" type="ORF">FHR37_005984</name>
    <name evidence="2" type="ORF">SAMN05421678_11314</name>
</gene>
<organism evidence="2 3">
    <name type="scientific">Actinopolymorpha cephalotaxi</name>
    <dbReference type="NCBI Taxonomy" id="504797"/>
    <lineage>
        <taxon>Bacteria</taxon>
        <taxon>Bacillati</taxon>
        <taxon>Actinomycetota</taxon>
        <taxon>Actinomycetes</taxon>
        <taxon>Propionibacteriales</taxon>
        <taxon>Actinopolymorphaceae</taxon>
        <taxon>Actinopolymorpha</taxon>
    </lineage>
</organism>
<evidence type="ECO:0000313" key="1">
    <source>
        <dbReference type="EMBL" id="NYH87133.1"/>
    </source>
</evidence>
<dbReference type="InterPro" id="IPR036736">
    <property type="entry name" value="ACP-like_sf"/>
</dbReference>
<reference evidence="2 3" key="1">
    <citation type="submission" date="2016-10" db="EMBL/GenBank/DDBJ databases">
        <authorList>
            <person name="de Groot N.N."/>
        </authorList>
    </citation>
    <scope>NUCLEOTIDE SEQUENCE [LARGE SCALE GENOMIC DNA]</scope>
    <source>
        <strain evidence="2 3">CPCC 202808</strain>
    </source>
</reference>